<evidence type="ECO:0000259" key="1">
    <source>
        <dbReference type="Pfam" id="PF03756"/>
    </source>
</evidence>
<dbReference type="Proteomes" id="UP001166784">
    <property type="component" value="Unassembled WGS sequence"/>
</dbReference>
<proteinExistence type="predicted"/>
<evidence type="ECO:0000313" key="3">
    <source>
        <dbReference type="Proteomes" id="UP001166784"/>
    </source>
</evidence>
<dbReference type="InterPro" id="IPR047757">
    <property type="entry name" value="AfsA-like"/>
</dbReference>
<dbReference type="InterPro" id="IPR005509">
    <property type="entry name" value="AfsA_hotdog_dom"/>
</dbReference>
<dbReference type="Pfam" id="PF03756">
    <property type="entry name" value="AfsA"/>
    <property type="match status" value="2"/>
</dbReference>
<accession>A0ABS9T645</accession>
<evidence type="ECO:0000313" key="2">
    <source>
        <dbReference type="EMBL" id="MCH6164015.1"/>
    </source>
</evidence>
<gene>
    <name evidence="2" type="ORF">MMA15_27515</name>
</gene>
<reference evidence="2" key="1">
    <citation type="submission" date="2022-03" db="EMBL/GenBank/DDBJ databases">
        <authorList>
            <person name="Santos J.D.N."/>
            <person name="Kallscheuer N."/>
            <person name="Jogler C."/>
            <person name="Lage O.M."/>
        </authorList>
    </citation>
    <scope>NUCLEOTIDE SEQUENCE</scope>
    <source>
        <strain evidence="2">M600PL45_2</strain>
    </source>
</reference>
<sequence>MAFTPAVPHLPENTAYSWPVPRELVHKAAHTEVLLTGWRQCGEGEFEVGAQWPRDHGFWRTDADGVQDPMLLVETTRQVLPLIAHMGFGVPVGHQLIWGHYHCAFSVPFLPVAGSPAEVLLRLSASRSPEHGARLRQIALTMTVRCADRVLATVSTVYSAHSPRVYARLRGPDTPAPPEAMTAAVLPPPPLAPSLVGRESEREVVLAAAEDGGGNDGGVGAPGAEARGKAEGGVALEHGGAGVQGAPSDAAVGGSWSRRQLRVLTTSPWLFDHPVDHVPGMLLMEAARQAVHLAAGPLRPRLTRLDAGFHHYVDLDVPSWVETSPGPPAAADAEPLRGERTLSVDITQRGEKAFTAVVGFVTDEKADSAWEAGATAPPAGLR</sequence>
<dbReference type="NCBIfam" id="NF041195">
    <property type="entry name" value="ScbA_BarX_GamBu"/>
    <property type="match status" value="1"/>
</dbReference>
<organism evidence="2 3">
    <name type="scientific">Streptomyces marispadix</name>
    <dbReference type="NCBI Taxonomy" id="2922868"/>
    <lineage>
        <taxon>Bacteria</taxon>
        <taxon>Bacillati</taxon>
        <taxon>Actinomycetota</taxon>
        <taxon>Actinomycetes</taxon>
        <taxon>Kitasatosporales</taxon>
        <taxon>Streptomycetaceae</taxon>
        <taxon>Streptomyces</taxon>
    </lineage>
</organism>
<feature type="domain" description="A-factor biosynthesis hotdog" evidence="1">
    <location>
        <begin position="260"/>
        <end position="356"/>
    </location>
</feature>
<protein>
    <recommendedName>
        <fullName evidence="1">A-factor biosynthesis hotdog domain-containing protein</fullName>
    </recommendedName>
</protein>
<comment type="caution">
    <text evidence="2">The sequence shown here is derived from an EMBL/GenBank/DDBJ whole genome shotgun (WGS) entry which is preliminary data.</text>
</comment>
<keyword evidence="3" id="KW-1185">Reference proteome</keyword>
<name>A0ABS9T645_9ACTN</name>
<reference evidence="2" key="2">
    <citation type="journal article" date="2023" name="Int. J. Syst. Evol. Microbiol.">
        <title>Streptomyces marispadix sp. nov., isolated from marine beach sediment of the Northern Coast of Portugal.</title>
        <authorList>
            <person name="dos Santos J.D.N."/>
            <person name="Vitorino I.R."/>
            <person name="Kallscheuer N."/>
            <person name="Srivastava A."/>
            <person name="Krautwurst S."/>
            <person name="Marz M."/>
            <person name="Jogler C."/>
            <person name="Lobo Da Cunha A."/>
            <person name="Catita J."/>
            <person name="Goncalves H."/>
            <person name="Gonzalez I."/>
            <person name="Reyes F."/>
            <person name="Lage O.M."/>
        </authorList>
    </citation>
    <scope>NUCLEOTIDE SEQUENCE</scope>
    <source>
        <strain evidence="2">M600PL45_2</strain>
    </source>
</reference>
<dbReference type="RefSeq" id="WP_241062860.1">
    <property type="nucleotide sequence ID" value="NZ_JAKWJU010000002.1"/>
</dbReference>
<feature type="domain" description="A-factor biosynthesis hotdog" evidence="1">
    <location>
        <begin position="24"/>
        <end position="156"/>
    </location>
</feature>
<dbReference type="EMBL" id="JAKWJU010000002">
    <property type="protein sequence ID" value="MCH6164015.1"/>
    <property type="molecule type" value="Genomic_DNA"/>
</dbReference>